<dbReference type="EMBL" id="CAJMWZ010003453">
    <property type="protein sequence ID" value="CAE6474796.1"/>
    <property type="molecule type" value="Genomic_DNA"/>
</dbReference>
<dbReference type="Proteomes" id="UP000663850">
    <property type="component" value="Unassembled WGS sequence"/>
</dbReference>
<sequence>MPSSSSSSTAQTNRSTRSGVSLTRNSNNCVTCRVRHKKCGGFDAGQTSCNDCLRLNIQCLGISHNRPDWLRNPEALKETKYRIKRHLTEHPVPRGRGLDPGRPHLDFCDLIERYSPRTSTPEEHDRSVEVGQLQRMMPEILSPTTDYSSGYLSNSLADGYSPTRWPTPEPSPSPSYTPTPFWSTYTGGSLFVSPGGMINQGFSYTQQDYRDQLFTDATYYSYNPHVPDEPYFTSPISPYPEYVLGVPKGVFPTHPEAHPRTEPIKTYYTVYMGLLHDSGSRKALPLELVLHICRLAGFERWHAKAAPNCKGVYEHGSRMQSLAWFQTDPFTKQMLSHTKSIQLVTVLDSQALMGDHSIGWFEIQVVQPAKQDTTIAKVKRRLNGDEISWYSHSNTGTGTARLQGYFTEHKGVVFDSDHELWDQVEEGDVLQVVAKAPLHSCSYTASDGILRISTWWEPSPEMLDLMDKREAQSK</sequence>
<feature type="compositionally biased region" description="Low complexity" evidence="1">
    <location>
        <begin position="1"/>
        <end position="18"/>
    </location>
</feature>
<proteinExistence type="predicted"/>
<accession>A0A8H3C6U9</accession>
<comment type="caution">
    <text evidence="2">The sequence shown here is derived from an EMBL/GenBank/DDBJ whole genome shotgun (WGS) entry which is preliminary data.</text>
</comment>
<evidence type="ECO:0000313" key="3">
    <source>
        <dbReference type="Proteomes" id="UP000663850"/>
    </source>
</evidence>
<feature type="region of interest" description="Disordered" evidence="1">
    <location>
        <begin position="1"/>
        <end position="24"/>
    </location>
</feature>
<dbReference type="CDD" id="cd00067">
    <property type="entry name" value="GAL4"/>
    <property type="match status" value="1"/>
</dbReference>
<reference evidence="2" key="1">
    <citation type="submission" date="2021-01" db="EMBL/GenBank/DDBJ databases">
        <authorList>
            <person name="Kaushik A."/>
        </authorList>
    </citation>
    <scope>NUCLEOTIDE SEQUENCE</scope>
    <source>
        <strain evidence="2">Type strain: AG8-Rh-89/</strain>
    </source>
</reference>
<organism evidence="2 3">
    <name type="scientific">Rhizoctonia solani</name>
    <dbReference type="NCBI Taxonomy" id="456999"/>
    <lineage>
        <taxon>Eukaryota</taxon>
        <taxon>Fungi</taxon>
        <taxon>Dikarya</taxon>
        <taxon>Basidiomycota</taxon>
        <taxon>Agaricomycotina</taxon>
        <taxon>Agaricomycetes</taxon>
        <taxon>Cantharellales</taxon>
        <taxon>Ceratobasidiaceae</taxon>
        <taxon>Rhizoctonia</taxon>
    </lineage>
</organism>
<evidence type="ECO:0000313" key="2">
    <source>
        <dbReference type="EMBL" id="CAE6474796.1"/>
    </source>
</evidence>
<dbReference type="GO" id="GO:0000981">
    <property type="term" value="F:DNA-binding transcription factor activity, RNA polymerase II-specific"/>
    <property type="evidence" value="ECO:0007669"/>
    <property type="project" value="InterPro"/>
</dbReference>
<name>A0A8H3C6U9_9AGAM</name>
<dbReference type="GO" id="GO:0008270">
    <property type="term" value="F:zinc ion binding"/>
    <property type="evidence" value="ECO:0007669"/>
    <property type="project" value="InterPro"/>
</dbReference>
<dbReference type="AlphaFoldDB" id="A0A8H3C6U9"/>
<dbReference type="SUPFAM" id="SSF57701">
    <property type="entry name" value="Zn2/Cys6 DNA-binding domain"/>
    <property type="match status" value="1"/>
</dbReference>
<dbReference type="InterPro" id="IPR036864">
    <property type="entry name" value="Zn2-C6_fun-type_DNA-bd_sf"/>
</dbReference>
<evidence type="ECO:0008006" key="4">
    <source>
        <dbReference type="Google" id="ProtNLM"/>
    </source>
</evidence>
<protein>
    <recommendedName>
        <fullName evidence="4">Zn(2)-C6 fungal-type domain-containing protein</fullName>
    </recommendedName>
</protein>
<dbReference type="InterPro" id="IPR001138">
    <property type="entry name" value="Zn2Cys6_DnaBD"/>
</dbReference>
<gene>
    <name evidence="2" type="ORF">RDB_LOCUS67136</name>
</gene>
<evidence type="ECO:0000256" key="1">
    <source>
        <dbReference type="SAM" id="MobiDB-lite"/>
    </source>
</evidence>